<evidence type="ECO:0000313" key="1">
    <source>
        <dbReference type="EMBL" id="AXA23004.1"/>
    </source>
</evidence>
<name>A0AAD0L5X7_PSEPU</name>
<protein>
    <submittedName>
        <fullName evidence="1">Uncharacterized protein</fullName>
    </submittedName>
</protein>
<gene>
    <name evidence="1" type="ORF">C1S65_02255</name>
</gene>
<evidence type="ECO:0000313" key="2">
    <source>
        <dbReference type="Proteomes" id="UP000251617"/>
    </source>
</evidence>
<sequence length="72" mass="7628">MGAGLPAKGPCLSISVSVSTSSRASPLPQGWRCRDEEYSNRVILVGQSLQQLFHLDDGILSAPPISGALPFF</sequence>
<proteinExistence type="predicted"/>
<organism evidence="1 2">
    <name type="scientific">Pseudomonas putida</name>
    <name type="common">Arthrobacter siderocapsulatus</name>
    <dbReference type="NCBI Taxonomy" id="303"/>
    <lineage>
        <taxon>Bacteria</taxon>
        <taxon>Pseudomonadati</taxon>
        <taxon>Pseudomonadota</taxon>
        <taxon>Gammaproteobacteria</taxon>
        <taxon>Pseudomonadales</taxon>
        <taxon>Pseudomonadaceae</taxon>
        <taxon>Pseudomonas</taxon>
    </lineage>
</organism>
<accession>A0AAD0L5X7</accession>
<dbReference type="AlphaFoldDB" id="A0AAD0L5X7"/>
<reference evidence="1 2" key="1">
    <citation type="submission" date="2018-06" db="EMBL/GenBank/DDBJ databases">
        <title>The genome of Pseudomonas putida NX-1, a lignin degrader.</title>
        <authorList>
            <person name="Xu Z."/>
        </authorList>
    </citation>
    <scope>NUCLEOTIDE SEQUENCE [LARGE SCALE GENOMIC DNA]</scope>
    <source>
        <strain evidence="1 2">NX-1</strain>
    </source>
</reference>
<dbReference type="EMBL" id="CP030750">
    <property type="protein sequence ID" value="AXA23004.1"/>
    <property type="molecule type" value="Genomic_DNA"/>
</dbReference>
<dbReference type="Proteomes" id="UP000251617">
    <property type="component" value="Chromosome"/>
</dbReference>